<evidence type="ECO:0000313" key="3">
    <source>
        <dbReference type="Proteomes" id="UP000015001"/>
    </source>
</evidence>
<organism evidence="2 3">
    <name type="scientific">Streptomyces afghaniensis 772</name>
    <dbReference type="NCBI Taxonomy" id="1283301"/>
    <lineage>
        <taxon>Bacteria</taxon>
        <taxon>Bacillati</taxon>
        <taxon>Actinomycetota</taxon>
        <taxon>Actinomycetes</taxon>
        <taxon>Kitasatosporales</taxon>
        <taxon>Streptomycetaceae</taxon>
        <taxon>Streptomyces</taxon>
    </lineage>
</organism>
<reference evidence="2 3" key="1">
    <citation type="submission" date="2013-02" db="EMBL/GenBank/DDBJ databases">
        <title>Draft Genome Sequence of Streptomyces afghaniensis, Which Produces Compounds of the Julimycin B-Complex.</title>
        <authorList>
            <person name="Gruening B.A."/>
            <person name="Praeg A."/>
            <person name="Erxleben A."/>
            <person name="Guenther S."/>
            <person name="Fiedler H.-P."/>
            <person name="Goodfellow M."/>
            <person name="Mueller M."/>
        </authorList>
    </citation>
    <scope>NUCLEOTIDE SEQUENCE [LARGE SCALE GENOMIC DNA]</scope>
    <source>
        <strain evidence="2 3">772</strain>
    </source>
</reference>
<proteinExistence type="predicted"/>
<name>S4M6T0_9ACTN</name>
<dbReference type="EMBL" id="AOPY01001673">
    <property type="protein sequence ID" value="EPJ34933.1"/>
    <property type="molecule type" value="Genomic_DNA"/>
</dbReference>
<evidence type="ECO:0000259" key="1">
    <source>
        <dbReference type="Pfam" id="PF14361"/>
    </source>
</evidence>
<dbReference type="AlphaFoldDB" id="S4M6T0"/>
<gene>
    <name evidence="2" type="ORF">STAFG_8041</name>
</gene>
<comment type="caution">
    <text evidence="2">The sequence shown here is derived from an EMBL/GenBank/DDBJ whole genome shotgun (WGS) entry which is preliminary data.</text>
</comment>
<dbReference type="PATRIC" id="fig|1283301.3.peg.7979"/>
<protein>
    <recommendedName>
        <fullName evidence="1">RsbT co-antagonist protein RsbRD N-terminal domain-containing protein</fullName>
    </recommendedName>
</protein>
<dbReference type="Proteomes" id="UP000015001">
    <property type="component" value="Unassembled WGS sequence"/>
</dbReference>
<dbReference type="InterPro" id="IPR025751">
    <property type="entry name" value="RsbRD_N_dom"/>
</dbReference>
<sequence>MVEYTAASFVSRVAGELGPKADELIADVVRCLRHEVPELWNDPDLARKTSEGVTENVVGVLRGLQYGIEPSEIEPPAAEMERARRLARRGTPVSVMLRAYRARSAHRPRQTARGNAATDEECGADQCGVALAAGDKRIRRPHI</sequence>
<evidence type="ECO:0000313" key="2">
    <source>
        <dbReference type="EMBL" id="EPJ34933.1"/>
    </source>
</evidence>
<dbReference type="Pfam" id="PF14361">
    <property type="entry name" value="RsbRD_N"/>
    <property type="match status" value="1"/>
</dbReference>
<dbReference type="RefSeq" id="WP_020276868.1">
    <property type="nucleotide sequence ID" value="NZ_KE354450.1"/>
</dbReference>
<accession>S4M6T0</accession>
<keyword evidence="3" id="KW-1185">Reference proteome</keyword>
<dbReference type="HOGENOM" id="CLU_1805030_0_0_11"/>
<feature type="domain" description="RsbT co-antagonist protein RsbRD N-terminal" evidence="1">
    <location>
        <begin position="22"/>
        <end position="102"/>
    </location>
</feature>